<dbReference type="Gene3D" id="3.90.180.10">
    <property type="entry name" value="Medium-chain alcohol dehydrogenases, catalytic domain"/>
    <property type="match status" value="1"/>
</dbReference>
<dbReference type="InterPro" id="IPR011032">
    <property type="entry name" value="GroES-like_sf"/>
</dbReference>
<dbReference type="PANTHER" id="PTHR43205:SF19">
    <property type="entry name" value="ENOYL REDUCTASE (ER) DOMAIN-CONTAINING PROTEIN"/>
    <property type="match status" value="1"/>
</dbReference>
<dbReference type="InterPro" id="IPR013149">
    <property type="entry name" value="ADH-like_C"/>
</dbReference>
<dbReference type="SUPFAM" id="SSF51735">
    <property type="entry name" value="NAD(P)-binding Rossmann-fold domains"/>
    <property type="match status" value="1"/>
</dbReference>
<evidence type="ECO:0000256" key="1">
    <source>
        <dbReference type="ARBA" id="ARBA00023002"/>
    </source>
</evidence>
<gene>
    <name evidence="4" type="ORF">CYFA0S_19e00540g</name>
</gene>
<dbReference type="CDD" id="cd05288">
    <property type="entry name" value="PGDH"/>
    <property type="match status" value="1"/>
</dbReference>
<dbReference type="Pfam" id="PF16884">
    <property type="entry name" value="ADH_N_2"/>
    <property type="match status" value="1"/>
</dbReference>
<dbReference type="GO" id="GO:0016628">
    <property type="term" value="F:oxidoreductase activity, acting on the CH-CH group of donors, NAD or NADP as acceptor"/>
    <property type="evidence" value="ECO:0007669"/>
    <property type="project" value="InterPro"/>
</dbReference>
<dbReference type="OrthoDB" id="809632at2759"/>
<dbReference type="InterPro" id="IPR036291">
    <property type="entry name" value="NAD(P)-bd_dom_sf"/>
</dbReference>
<evidence type="ECO:0000259" key="3">
    <source>
        <dbReference type="Pfam" id="PF16884"/>
    </source>
</evidence>
<reference evidence="4" key="1">
    <citation type="journal article" date="2014" name="Genome Announc.">
        <title>Genome sequence of the yeast Cyberlindnera fabianii (Hansenula fabianii).</title>
        <authorList>
            <person name="Freel K.C."/>
            <person name="Sarilar V."/>
            <person name="Neuveglise C."/>
            <person name="Devillers H."/>
            <person name="Friedrich A."/>
            <person name="Schacherer J."/>
        </authorList>
    </citation>
    <scope>NUCLEOTIDE SEQUENCE</scope>
    <source>
        <strain evidence="4">YJS4271</strain>
    </source>
</reference>
<dbReference type="AlphaFoldDB" id="A0A061B6N6"/>
<feature type="domain" description="Oxidoreductase N-terminal" evidence="3">
    <location>
        <begin position="41"/>
        <end position="123"/>
    </location>
</feature>
<dbReference type="InterPro" id="IPR045010">
    <property type="entry name" value="MDR_fam"/>
</dbReference>
<accession>A0A061B6N6</accession>
<evidence type="ECO:0000313" key="4">
    <source>
        <dbReference type="EMBL" id="CDR45572.1"/>
    </source>
</evidence>
<organism evidence="4">
    <name type="scientific">Cyberlindnera fabianii</name>
    <name type="common">Yeast</name>
    <name type="synonym">Hansenula fabianii</name>
    <dbReference type="NCBI Taxonomy" id="36022"/>
    <lineage>
        <taxon>Eukaryota</taxon>
        <taxon>Fungi</taxon>
        <taxon>Dikarya</taxon>
        <taxon>Ascomycota</taxon>
        <taxon>Saccharomycotina</taxon>
        <taxon>Saccharomycetes</taxon>
        <taxon>Phaffomycetales</taxon>
        <taxon>Phaffomycetaceae</taxon>
        <taxon>Cyberlindnera</taxon>
    </lineage>
</organism>
<dbReference type="PhylomeDB" id="A0A061B6N6"/>
<dbReference type="InterPro" id="IPR041694">
    <property type="entry name" value="ADH_N_2"/>
</dbReference>
<dbReference type="PANTHER" id="PTHR43205">
    <property type="entry name" value="PROSTAGLANDIN REDUCTASE"/>
    <property type="match status" value="1"/>
</dbReference>
<keyword evidence="1" id="KW-0560">Oxidoreductase</keyword>
<dbReference type="VEuPathDB" id="FungiDB:BON22_1012"/>
<name>A0A061B6N6_CYBFA</name>
<dbReference type="Gene3D" id="3.40.50.720">
    <property type="entry name" value="NAD(P)-binding Rossmann-like Domain"/>
    <property type="match status" value="1"/>
</dbReference>
<dbReference type="Pfam" id="PF00107">
    <property type="entry name" value="ADH_zinc_N"/>
    <property type="match status" value="1"/>
</dbReference>
<protein>
    <submittedName>
        <fullName evidence="4">CYFA0S19e00540g1_1</fullName>
    </submittedName>
</protein>
<dbReference type="EMBL" id="LK052904">
    <property type="protein sequence ID" value="CDR45572.1"/>
    <property type="molecule type" value="Genomic_DNA"/>
</dbReference>
<evidence type="ECO:0000259" key="2">
    <source>
        <dbReference type="Pfam" id="PF00107"/>
    </source>
</evidence>
<proteinExistence type="predicted"/>
<sequence length="371" mass="41452">MVRIEAKQWILVKYANFVHNVNLNYNSPDTNFKLITKVYDTEDPNLLKEGELLIESLYLSNDPAQKGWFTPYKSYVPPVPLGSVAPAQGLARVIKSNHSRFNTGDIITNRLVGWSTHNIINADRELTSKIDPTRVPHIVKYLSAFGGTTLTSYFTAFNYSGVKPDEEGKIWLITGAAGAAGSSLVQIVANIFKPKLIIAVAGGDNKCKWVETLGKNVVCLDYKSKTYKKDFSKALGKEQIDVFADHVGGWLLEHALPHVRNHGKVVQVGIIATYNDSAKFTFSSYGAIITKRITIQGMVVVDHVKEYKKAYKDLAKWFAEGKLNINNFEETIVDAKGDKFKQVPELWTGLFKGQNKGKYITQVGDFRTLKL</sequence>
<feature type="domain" description="Alcohol dehydrogenase-like C-terminal" evidence="2">
    <location>
        <begin position="189"/>
        <end position="312"/>
    </location>
</feature>
<dbReference type="SUPFAM" id="SSF50129">
    <property type="entry name" value="GroES-like"/>
    <property type="match status" value="1"/>
</dbReference>